<protein>
    <submittedName>
        <fullName evidence="8">Lipid phosphate phosphohydrolase 3</fullName>
    </submittedName>
</protein>
<dbReference type="SUPFAM" id="SSF48317">
    <property type="entry name" value="Acid phosphatase/Vanadium-dependent haloperoxidase"/>
    <property type="match status" value="1"/>
</dbReference>
<reference evidence="9" key="1">
    <citation type="journal article" date="2017" name="bioRxiv">
        <title>Comparative analysis of the genomes of Stylophora pistillata and Acropora digitifera provides evidence for extensive differences between species of corals.</title>
        <authorList>
            <person name="Voolstra C.R."/>
            <person name="Li Y."/>
            <person name="Liew Y.J."/>
            <person name="Baumgarten S."/>
            <person name="Zoccola D."/>
            <person name="Flot J.-F."/>
            <person name="Tambutte S."/>
            <person name="Allemand D."/>
            <person name="Aranda M."/>
        </authorList>
    </citation>
    <scope>NUCLEOTIDE SEQUENCE [LARGE SCALE GENOMIC DNA]</scope>
</reference>
<dbReference type="STRING" id="50429.A0A2B4SJB6"/>
<dbReference type="GO" id="GO:0005886">
    <property type="term" value="C:plasma membrane"/>
    <property type="evidence" value="ECO:0007669"/>
    <property type="project" value="TreeGrafter"/>
</dbReference>
<comment type="caution">
    <text evidence="8">The sequence shown here is derived from an EMBL/GenBank/DDBJ whole genome shotgun (WGS) entry which is preliminary data.</text>
</comment>
<dbReference type="GO" id="GO:0007165">
    <property type="term" value="P:signal transduction"/>
    <property type="evidence" value="ECO:0007669"/>
    <property type="project" value="TreeGrafter"/>
</dbReference>
<organism evidence="8 9">
    <name type="scientific">Stylophora pistillata</name>
    <name type="common">Smooth cauliflower coral</name>
    <dbReference type="NCBI Taxonomy" id="50429"/>
    <lineage>
        <taxon>Eukaryota</taxon>
        <taxon>Metazoa</taxon>
        <taxon>Cnidaria</taxon>
        <taxon>Anthozoa</taxon>
        <taxon>Hexacorallia</taxon>
        <taxon>Scleractinia</taxon>
        <taxon>Astrocoeniina</taxon>
        <taxon>Pocilloporidae</taxon>
        <taxon>Stylophora</taxon>
    </lineage>
</organism>
<dbReference type="Proteomes" id="UP000225706">
    <property type="component" value="Unassembled WGS sequence"/>
</dbReference>
<keyword evidence="4 6" id="KW-1133">Transmembrane helix</keyword>
<evidence type="ECO:0000256" key="3">
    <source>
        <dbReference type="ARBA" id="ARBA00022692"/>
    </source>
</evidence>
<feature type="transmembrane region" description="Helical" evidence="6">
    <location>
        <begin position="181"/>
        <end position="200"/>
    </location>
</feature>
<feature type="transmembrane region" description="Helical" evidence="6">
    <location>
        <begin position="7"/>
        <end position="26"/>
    </location>
</feature>
<keyword evidence="9" id="KW-1185">Reference proteome</keyword>
<dbReference type="OrthoDB" id="8907274at2759"/>
<evidence type="ECO:0000256" key="2">
    <source>
        <dbReference type="ARBA" id="ARBA00008816"/>
    </source>
</evidence>
<proteinExistence type="inferred from homology"/>
<sequence>MARDSKIINLAFDILCFTLVLIDYIVTKTLLYGTTEKLYPIKQGFFCEDKSIQLPLKKPWLDYAGLCTLAYIISIVVIMIVESCNQWKRADEKHEEEEEESFGPITVKPWIVSTIALIFIFVFGGFLNEIITDLAKISVGRLRPSFREVCQANLTKSDCQLGYIPDVRCTGDEYDVKMARMSFPSGHSSLSMYAMLYLAFYIQSAVRTETKLIKPLLQVVVVSLALYVGLSRIAENAHFLSDVVAGFVLGAIIAWLMTFKVLKLFAIRIRKPKVYTLLPQQPKQISTPED</sequence>
<dbReference type="PANTHER" id="PTHR10165">
    <property type="entry name" value="LIPID PHOSPHATE PHOSPHATASE"/>
    <property type="match status" value="1"/>
</dbReference>
<evidence type="ECO:0000313" key="8">
    <source>
        <dbReference type="EMBL" id="PFX30774.1"/>
    </source>
</evidence>
<dbReference type="InterPro" id="IPR043216">
    <property type="entry name" value="PAP-like"/>
</dbReference>
<dbReference type="CDD" id="cd03384">
    <property type="entry name" value="PAP2_wunen"/>
    <property type="match status" value="1"/>
</dbReference>
<dbReference type="GO" id="GO:0046839">
    <property type="term" value="P:phospholipid dephosphorylation"/>
    <property type="evidence" value="ECO:0007669"/>
    <property type="project" value="TreeGrafter"/>
</dbReference>
<dbReference type="Gene3D" id="1.20.144.10">
    <property type="entry name" value="Phosphatidic acid phosphatase type 2/haloperoxidase"/>
    <property type="match status" value="1"/>
</dbReference>
<dbReference type="Pfam" id="PF01569">
    <property type="entry name" value="PAP2"/>
    <property type="match status" value="1"/>
</dbReference>
<dbReference type="InterPro" id="IPR000326">
    <property type="entry name" value="PAP2/HPO"/>
</dbReference>
<keyword evidence="8" id="KW-0378">Hydrolase</keyword>
<dbReference type="SMART" id="SM00014">
    <property type="entry name" value="acidPPc"/>
    <property type="match status" value="1"/>
</dbReference>
<dbReference type="PANTHER" id="PTHR10165:SF103">
    <property type="entry name" value="PHOSPHOLIPID PHOSPHATASE HOMOLOG 1.2 HOMOLOG"/>
    <property type="match status" value="1"/>
</dbReference>
<evidence type="ECO:0000256" key="5">
    <source>
        <dbReference type="ARBA" id="ARBA00023136"/>
    </source>
</evidence>
<evidence type="ECO:0000256" key="6">
    <source>
        <dbReference type="SAM" id="Phobius"/>
    </source>
</evidence>
<evidence type="ECO:0000259" key="7">
    <source>
        <dbReference type="SMART" id="SM00014"/>
    </source>
</evidence>
<evidence type="ECO:0000256" key="1">
    <source>
        <dbReference type="ARBA" id="ARBA00004141"/>
    </source>
</evidence>
<dbReference type="GO" id="GO:0008195">
    <property type="term" value="F:phosphatidate phosphatase activity"/>
    <property type="evidence" value="ECO:0007669"/>
    <property type="project" value="TreeGrafter"/>
</dbReference>
<dbReference type="GO" id="GO:0006644">
    <property type="term" value="P:phospholipid metabolic process"/>
    <property type="evidence" value="ECO:0007669"/>
    <property type="project" value="InterPro"/>
</dbReference>
<dbReference type="InterPro" id="IPR036938">
    <property type="entry name" value="PAP2/HPO_sf"/>
</dbReference>
<comment type="subcellular location">
    <subcellularLocation>
        <location evidence="1">Membrane</location>
        <topology evidence="1">Multi-pass membrane protein</topology>
    </subcellularLocation>
</comment>
<keyword evidence="5 6" id="KW-0472">Membrane</keyword>
<name>A0A2B4SJB6_STYPI</name>
<feature type="transmembrane region" description="Helical" evidence="6">
    <location>
        <begin position="243"/>
        <end position="262"/>
    </location>
</feature>
<evidence type="ECO:0000256" key="4">
    <source>
        <dbReference type="ARBA" id="ARBA00022989"/>
    </source>
</evidence>
<feature type="transmembrane region" description="Helical" evidence="6">
    <location>
        <begin position="212"/>
        <end position="231"/>
    </location>
</feature>
<feature type="domain" description="Phosphatidic acid phosphatase type 2/haloperoxidase" evidence="7">
    <location>
        <begin position="116"/>
        <end position="258"/>
    </location>
</feature>
<feature type="transmembrane region" description="Helical" evidence="6">
    <location>
        <begin position="110"/>
        <end position="131"/>
    </location>
</feature>
<comment type="similarity">
    <text evidence="2">Belongs to the PA-phosphatase related phosphoesterase family.</text>
</comment>
<keyword evidence="3 6" id="KW-0812">Transmembrane</keyword>
<feature type="transmembrane region" description="Helical" evidence="6">
    <location>
        <begin position="63"/>
        <end position="81"/>
    </location>
</feature>
<gene>
    <name evidence="8" type="primary">PPAP2B</name>
    <name evidence="8" type="ORF">AWC38_SpisGene4397</name>
</gene>
<evidence type="ECO:0000313" key="9">
    <source>
        <dbReference type="Proteomes" id="UP000225706"/>
    </source>
</evidence>
<dbReference type="AlphaFoldDB" id="A0A2B4SJB6"/>
<dbReference type="EMBL" id="LSMT01000045">
    <property type="protein sequence ID" value="PFX30774.1"/>
    <property type="molecule type" value="Genomic_DNA"/>
</dbReference>
<accession>A0A2B4SJB6</accession>